<protein>
    <submittedName>
        <fullName evidence="6">Protein kinase</fullName>
    </submittedName>
</protein>
<keyword evidence="7" id="KW-1185">Reference proteome</keyword>
<dbReference type="PANTHER" id="PTHR43289">
    <property type="entry name" value="MITOGEN-ACTIVATED PROTEIN KINASE KINASE KINASE 20-RELATED"/>
    <property type="match status" value="1"/>
</dbReference>
<dbReference type="CDD" id="cd14014">
    <property type="entry name" value="STKc_PknB_like"/>
    <property type="match status" value="1"/>
</dbReference>
<gene>
    <name evidence="6" type="ORF">UABAM_01662</name>
</gene>
<dbReference type="InterPro" id="IPR000719">
    <property type="entry name" value="Prot_kinase_dom"/>
</dbReference>
<dbReference type="InterPro" id="IPR011009">
    <property type="entry name" value="Kinase-like_dom_sf"/>
</dbReference>
<dbReference type="OrthoDB" id="6111975at2"/>
<evidence type="ECO:0000256" key="2">
    <source>
        <dbReference type="ARBA" id="ARBA00022741"/>
    </source>
</evidence>
<dbReference type="AlphaFoldDB" id="A0A5S9F2J4"/>
<sequence length="436" mass="48787">MASLEQILSPIKKLQGIQDVFLYHENELVYTFSDIEVGDHLKATIESVVNCCDVIHSSYGAECVNFAYKNQSIIVQKFANGYLIVIVDSFFNSKLFGIACKPILSKIERHAFSDQAQTTSSVLSTTREHVSSINHKTVGGCLVGALIGKGGAGKVYKGIHINMGMKVAIKVLNTHEDSEAIQRFVQEGRILAKIEHPNIAKIINLGHESGFHFLIMRYIEGENLENILARESIPFNIALSVAIEICSGLEEVHKLKVVHRDIKPSNIIIEKSTGIPILVDFGSIHQINPDQEETKKGSIIGTPLYMSPEQCMGEPLNQTSDIYSLGATLYHLTTGVPPFETPTSMATLMAHIHKDVVPPHEKNIELPVMFSEVICKMMNKQPEKRYQSIEEVCMALRHLKERKTTNLQKVVTRMMKKRKANSTTQGIKIKKYFEEE</sequence>
<dbReference type="InterPro" id="IPR008271">
    <property type="entry name" value="Ser/Thr_kinase_AS"/>
</dbReference>
<dbReference type="Proteomes" id="UP000326354">
    <property type="component" value="Chromosome"/>
</dbReference>
<dbReference type="Pfam" id="PF00069">
    <property type="entry name" value="Pkinase"/>
    <property type="match status" value="1"/>
</dbReference>
<keyword evidence="4" id="KW-0067">ATP-binding</keyword>
<dbReference type="PROSITE" id="PS50011">
    <property type="entry name" value="PROTEIN_KINASE_DOM"/>
    <property type="match status" value="1"/>
</dbReference>
<dbReference type="RefSeq" id="WP_151967516.1">
    <property type="nucleotide sequence ID" value="NZ_AP019860.1"/>
</dbReference>
<evidence type="ECO:0000313" key="7">
    <source>
        <dbReference type="Proteomes" id="UP000326354"/>
    </source>
</evidence>
<organism evidence="6 7">
    <name type="scientific">Uabimicrobium amorphum</name>
    <dbReference type="NCBI Taxonomy" id="2596890"/>
    <lineage>
        <taxon>Bacteria</taxon>
        <taxon>Pseudomonadati</taxon>
        <taxon>Planctomycetota</taxon>
        <taxon>Candidatus Uabimicrobiia</taxon>
        <taxon>Candidatus Uabimicrobiales</taxon>
        <taxon>Candidatus Uabimicrobiaceae</taxon>
        <taxon>Candidatus Uabimicrobium</taxon>
    </lineage>
</organism>
<dbReference type="KEGG" id="uam:UABAM_01662"/>
<dbReference type="SUPFAM" id="SSF56112">
    <property type="entry name" value="Protein kinase-like (PK-like)"/>
    <property type="match status" value="1"/>
</dbReference>
<accession>A0A5S9F2J4</accession>
<evidence type="ECO:0000259" key="5">
    <source>
        <dbReference type="PROSITE" id="PS50011"/>
    </source>
</evidence>
<dbReference type="GO" id="GO:0004674">
    <property type="term" value="F:protein serine/threonine kinase activity"/>
    <property type="evidence" value="ECO:0007669"/>
    <property type="project" value="TreeGrafter"/>
</dbReference>
<dbReference type="Gene3D" id="1.10.510.10">
    <property type="entry name" value="Transferase(Phosphotransferase) domain 1"/>
    <property type="match status" value="1"/>
</dbReference>
<proteinExistence type="predicted"/>
<dbReference type="PROSITE" id="PS00108">
    <property type="entry name" value="PROTEIN_KINASE_ST"/>
    <property type="match status" value="1"/>
</dbReference>
<dbReference type="SMART" id="SM00220">
    <property type="entry name" value="S_TKc"/>
    <property type="match status" value="1"/>
</dbReference>
<dbReference type="EMBL" id="AP019860">
    <property type="protein sequence ID" value="BBM83311.1"/>
    <property type="molecule type" value="Genomic_DNA"/>
</dbReference>
<evidence type="ECO:0000256" key="3">
    <source>
        <dbReference type="ARBA" id="ARBA00022777"/>
    </source>
</evidence>
<evidence type="ECO:0000313" key="6">
    <source>
        <dbReference type="EMBL" id="BBM83311.1"/>
    </source>
</evidence>
<reference evidence="6 7" key="1">
    <citation type="submission" date="2019-08" db="EMBL/GenBank/DDBJ databases">
        <title>Complete genome sequence of Candidatus Uab amorphum.</title>
        <authorList>
            <person name="Shiratori T."/>
            <person name="Suzuki S."/>
            <person name="Kakizawa Y."/>
            <person name="Ishida K."/>
        </authorList>
    </citation>
    <scope>NUCLEOTIDE SEQUENCE [LARGE SCALE GENOMIC DNA]</scope>
    <source>
        <strain evidence="6 7">SRT547</strain>
    </source>
</reference>
<keyword evidence="3 6" id="KW-0418">Kinase</keyword>
<evidence type="ECO:0000256" key="4">
    <source>
        <dbReference type="ARBA" id="ARBA00022840"/>
    </source>
</evidence>
<dbReference type="PANTHER" id="PTHR43289:SF6">
    <property type="entry name" value="SERINE_THREONINE-PROTEIN KINASE NEKL-3"/>
    <property type="match status" value="1"/>
</dbReference>
<dbReference type="GO" id="GO:0005524">
    <property type="term" value="F:ATP binding"/>
    <property type="evidence" value="ECO:0007669"/>
    <property type="project" value="UniProtKB-KW"/>
</dbReference>
<name>A0A5S9F2J4_UABAM</name>
<dbReference type="Gene3D" id="3.30.200.20">
    <property type="entry name" value="Phosphorylase Kinase, domain 1"/>
    <property type="match status" value="1"/>
</dbReference>
<keyword evidence="1" id="KW-0808">Transferase</keyword>
<evidence type="ECO:0000256" key="1">
    <source>
        <dbReference type="ARBA" id="ARBA00022679"/>
    </source>
</evidence>
<keyword evidence="2" id="KW-0547">Nucleotide-binding</keyword>
<feature type="domain" description="Protein kinase" evidence="5">
    <location>
        <begin position="141"/>
        <end position="397"/>
    </location>
</feature>